<feature type="transmembrane region" description="Helical" evidence="2">
    <location>
        <begin position="5"/>
        <end position="26"/>
    </location>
</feature>
<feature type="transmembrane region" description="Helical" evidence="2">
    <location>
        <begin position="32"/>
        <end position="54"/>
    </location>
</feature>
<evidence type="ECO:0000256" key="1">
    <source>
        <dbReference type="SAM" id="MobiDB-lite"/>
    </source>
</evidence>
<dbReference type="RefSeq" id="WP_090839997.1">
    <property type="nucleotide sequence ID" value="NZ_FNIL01000001.1"/>
</dbReference>
<keyword evidence="2" id="KW-1133">Transmembrane helix</keyword>
<dbReference type="Proteomes" id="UP000198778">
    <property type="component" value="Unassembled WGS sequence"/>
</dbReference>
<reference evidence="4" key="1">
    <citation type="submission" date="2016-10" db="EMBL/GenBank/DDBJ databases">
        <authorList>
            <person name="Varghese N."/>
            <person name="Submissions S."/>
        </authorList>
    </citation>
    <scope>NUCLEOTIDE SEQUENCE [LARGE SCALE GENOMIC DNA]</scope>
    <source>
        <strain evidence="4">CGMCC 1.10369</strain>
    </source>
</reference>
<proteinExistence type="predicted"/>
<name>A0A1H0A5W7_9BACI</name>
<keyword evidence="2" id="KW-0472">Membrane</keyword>
<feature type="region of interest" description="Disordered" evidence="1">
    <location>
        <begin position="76"/>
        <end position="100"/>
    </location>
</feature>
<dbReference type="AlphaFoldDB" id="A0A1H0A5W7"/>
<protein>
    <submittedName>
        <fullName evidence="3">Uncharacterized protein</fullName>
    </submittedName>
</protein>
<dbReference type="EMBL" id="FNIL01000001">
    <property type="protein sequence ID" value="SDN28837.1"/>
    <property type="molecule type" value="Genomic_DNA"/>
</dbReference>
<sequence>MKKHIFFMLIGGLIGGIVVFLASISINQVPTSLFRSAIGFISGSGAGIVFYGLYSMIIYDTGEKLENSFKNFDMDEEADGPLSEEKVKETSDYVKDLMSN</sequence>
<accession>A0A1H0A5W7</accession>
<dbReference type="STRING" id="745820.SAMN04488053_101362"/>
<feature type="compositionally biased region" description="Basic and acidic residues" evidence="1">
    <location>
        <begin position="83"/>
        <end position="100"/>
    </location>
</feature>
<keyword evidence="4" id="KW-1185">Reference proteome</keyword>
<organism evidence="3 4">
    <name type="scientific">Alkalicoccus daliensis</name>
    <dbReference type="NCBI Taxonomy" id="745820"/>
    <lineage>
        <taxon>Bacteria</taxon>
        <taxon>Bacillati</taxon>
        <taxon>Bacillota</taxon>
        <taxon>Bacilli</taxon>
        <taxon>Bacillales</taxon>
        <taxon>Bacillaceae</taxon>
        <taxon>Alkalicoccus</taxon>
    </lineage>
</organism>
<gene>
    <name evidence="3" type="ORF">SAMN04488053_101362</name>
</gene>
<keyword evidence="2" id="KW-0812">Transmembrane</keyword>
<evidence type="ECO:0000256" key="2">
    <source>
        <dbReference type="SAM" id="Phobius"/>
    </source>
</evidence>
<evidence type="ECO:0000313" key="4">
    <source>
        <dbReference type="Proteomes" id="UP000198778"/>
    </source>
</evidence>
<evidence type="ECO:0000313" key="3">
    <source>
        <dbReference type="EMBL" id="SDN28837.1"/>
    </source>
</evidence>